<name>A0ACB9CXL1_CICIN</name>
<organism evidence="1 2">
    <name type="scientific">Cichorium intybus</name>
    <name type="common">Chicory</name>
    <dbReference type="NCBI Taxonomy" id="13427"/>
    <lineage>
        <taxon>Eukaryota</taxon>
        <taxon>Viridiplantae</taxon>
        <taxon>Streptophyta</taxon>
        <taxon>Embryophyta</taxon>
        <taxon>Tracheophyta</taxon>
        <taxon>Spermatophyta</taxon>
        <taxon>Magnoliopsida</taxon>
        <taxon>eudicotyledons</taxon>
        <taxon>Gunneridae</taxon>
        <taxon>Pentapetalae</taxon>
        <taxon>asterids</taxon>
        <taxon>campanulids</taxon>
        <taxon>Asterales</taxon>
        <taxon>Asteraceae</taxon>
        <taxon>Cichorioideae</taxon>
        <taxon>Cichorieae</taxon>
        <taxon>Cichoriinae</taxon>
        <taxon>Cichorium</taxon>
    </lineage>
</organism>
<evidence type="ECO:0000313" key="2">
    <source>
        <dbReference type="Proteomes" id="UP001055811"/>
    </source>
</evidence>
<reference evidence="2" key="1">
    <citation type="journal article" date="2022" name="Mol. Ecol. Resour.">
        <title>The genomes of chicory, endive, great burdock and yacon provide insights into Asteraceae palaeo-polyploidization history and plant inulin production.</title>
        <authorList>
            <person name="Fan W."/>
            <person name="Wang S."/>
            <person name="Wang H."/>
            <person name="Wang A."/>
            <person name="Jiang F."/>
            <person name="Liu H."/>
            <person name="Zhao H."/>
            <person name="Xu D."/>
            <person name="Zhang Y."/>
        </authorList>
    </citation>
    <scope>NUCLEOTIDE SEQUENCE [LARGE SCALE GENOMIC DNA]</scope>
    <source>
        <strain evidence="2">cv. Punajuju</strain>
    </source>
</reference>
<dbReference type="Proteomes" id="UP001055811">
    <property type="component" value="Linkage Group LG05"/>
</dbReference>
<sequence>MSSIESAYENLGQKLFIRMEQFPERRLFGGAISTTLPLRFEDVSNIREVPDHQEVFVDPARDERKPNI</sequence>
<reference evidence="1 2" key="2">
    <citation type="journal article" date="2022" name="Mol. Ecol. Resour.">
        <title>The genomes of chicory, endive, great burdock and yacon provide insights into Asteraceae paleo-polyploidization history and plant inulin production.</title>
        <authorList>
            <person name="Fan W."/>
            <person name="Wang S."/>
            <person name="Wang H."/>
            <person name="Wang A."/>
            <person name="Jiang F."/>
            <person name="Liu H."/>
            <person name="Zhao H."/>
            <person name="Xu D."/>
            <person name="Zhang Y."/>
        </authorList>
    </citation>
    <scope>NUCLEOTIDE SEQUENCE [LARGE SCALE GENOMIC DNA]</scope>
    <source>
        <strain evidence="2">cv. Punajuju</strain>
        <tissue evidence="1">Leaves</tissue>
    </source>
</reference>
<evidence type="ECO:0000313" key="1">
    <source>
        <dbReference type="EMBL" id="KAI3738985.1"/>
    </source>
</evidence>
<keyword evidence="2" id="KW-1185">Reference proteome</keyword>
<accession>A0ACB9CXL1</accession>
<gene>
    <name evidence="1" type="ORF">L2E82_29310</name>
</gene>
<dbReference type="EMBL" id="CM042013">
    <property type="protein sequence ID" value="KAI3738985.1"/>
    <property type="molecule type" value="Genomic_DNA"/>
</dbReference>
<comment type="caution">
    <text evidence="1">The sequence shown here is derived from an EMBL/GenBank/DDBJ whole genome shotgun (WGS) entry which is preliminary data.</text>
</comment>
<protein>
    <submittedName>
        <fullName evidence="1">Uncharacterized protein</fullName>
    </submittedName>
</protein>
<proteinExistence type="predicted"/>